<dbReference type="Proteomes" id="UP000007347">
    <property type="component" value="Chromosome"/>
</dbReference>
<dbReference type="PATRIC" id="fig|651182.5.peg.2454"/>
<dbReference type="AlphaFoldDB" id="K0NGA8"/>
<dbReference type="RefSeq" id="WP_014957546.1">
    <property type="nucleotide sequence ID" value="NC_018645.1"/>
</dbReference>
<dbReference type="PANTHER" id="PTHR34614">
    <property type="match status" value="1"/>
</dbReference>
<gene>
    <name evidence="2" type="ordered locus">TOL2_C20650</name>
</gene>
<proteinExistence type="predicted"/>
<dbReference type="GO" id="GO:0006313">
    <property type="term" value="P:DNA transposition"/>
    <property type="evidence" value="ECO:0007669"/>
    <property type="project" value="InterPro"/>
</dbReference>
<keyword evidence="3" id="KW-1185">Reference proteome</keyword>
<evidence type="ECO:0000313" key="3">
    <source>
        <dbReference type="Proteomes" id="UP000007347"/>
    </source>
</evidence>
<dbReference type="GO" id="GO:0004803">
    <property type="term" value="F:transposase activity"/>
    <property type="evidence" value="ECO:0007669"/>
    <property type="project" value="InterPro"/>
</dbReference>
<dbReference type="SUPFAM" id="SSF53098">
    <property type="entry name" value="Ribonuclease H-like"/>
    <property type="match status" value="1"/>
</dbReference>
<feature type="domain" description="Transposase IS4-like" evidence="1">
    <location>
        <begin position="173"/>
        <end position="470"/>
    </location>
</feature>
<reference evidence="2 3" key="1">
    <citation type="journal article" date="2013" name="Environ. Microbiol.">
        <title>Complete genome, catabolic sub-proteomes and key-metabolites of Desulfobacula toluolica Tol2, a marine, aromatic compound-degrading, sulfate-reducing bacterium.</title>
        <authorList>
            <person name="Wohlbrand L."/>
            <person name="Jacob J.H."/>
            <person name="Kube M."/>
            <person name="Mussmann M."/>
            <person name="Jarling R."/>
            <person name="Beck A."/>
            <person name="Amann R."/>
            <person name="Wilkes H."/>
            <person name="Reinhardt R."/>
            <person name="Rabus R."/>
        </authorList>
    </citation>
    <scope>NUCLEOTIDE SEQUENCE [LARGE SCALE GENOMIC DNA]</scope>
    <source>
        <strain evidence="3">DSM 7467 / Tol2</strain>
    </source>
</reference>
<accession>K0NGA8</accession>
<protein>
    <submittedName>
        <fullName evidence="2">Transposase, IS4 family</fullName>
    </submittedName>
</protein>
<dbReference type="Pfam" id="PF01609">
    <property type="entry name" value="DDE_Tnp_1"/>
    <property type="match status" value="1"/>
</dbReference>
<dbReference type="HOGENOM" id="CLU_031289_3_0_7"/>
<dbReference type="KEGG" id="dto:TOL2_C20650"/>
<organism evidence="2 3">
    <name type="scientific">Desulfobacula toluolica (strain DSM 7467 / Tol2)</name>
    <dbReference type="NCBI Taxonomy" id="651182"/>
    <lineage>
        <taxon>Bacteria</taxon>
        <taxon>Pseudomonadati</taxon>
        <taxon>Thermodesulfobacteriota</taxon>
        <taxon>Desulfobacteria</taxon>
        <taxon>Desulfobacterales</taxon>
        <taxon>Desulfobacteraceae</taxon>
        <taxon>Desulfobacula</taxon>
    </lineage>
</organism>
<dbReference type="GO" id="GO:0003677">
    <property type="term" value="F:DNA binding"/>
    <property type="evidence" value="ECO:0007669"/>
    <property type="project" value="InterPro"/>
</dbReference>
<dbReference type="NCBIfam" id="NF033559">
    <property type="entry name" value="transpos_IS1634"/>
    <property type="match status" value="1"/>
</dbReference>
<dbReference type="PANTHER" id="PTHR34614:SF2">
    <property type="entry name" value="TRANSPOSASE IS4-LIKE DOMAIN-CONTAINING PROTEIN"/>
    <property type="match status" value="1"/>
</dbReference>
<dbReference type="STRING" id="651182.TOL2_C20650"/>
<dbReference type="InterPro" id="IPR012337">
    <property type="entry name" value="RNaseH-like_sf"/>
</dbReference>
<dbReference type="OrthoDB" id="5424036at2"/>
<dbReference type="InterPro" id="IPR002559">
    <property type="entry name" value="Transposase_11"/>
</dbReference>
<evidence type="ECO:0000313" key="2">
    <source>
        <dbReference type="EMBL" id="CCK80226.1"/>
    </source>
</evidence>
<name>K0NGA8_DESTT</name>
<evidence type="ECO:0000259" key="1">
    <source>
        <dbReference type="Pfam" id="PF01609"/>
    </source>
</evidence>
<dbReference type="EMBL" id="FO203503">
    <property type="protein sequence ID" value="CCK80226.1"/>
    <property type="molecule type" value="Genomic_DNA"/>
</dbReference>
<dbReference type="InterPro" id="IPR047654">
    <property type="entry name" value="IS1634_transpos"/>
</dbReference>
<sequence>MTAIVYQTNKKTGVTYAYESISYWDKEKQQSRAKRKCIGRVDPETKKVVPTRKKKQRVVEEKAKRGPAPITASARSFYGATYLFDRIGKNTGVIEDLKACFPDSYRQILSIAYYLTLEDKSPLSRFPRWASIHRHPYGDVISSQRSSELFASITEEAKQRFFRLQGKRRLEKEFMAYDTTSVSSYSKCLRQVRYGKNKDHEHLPQINLALLFGQQSRLPFYYRKLAGNISDVKTLKKLLADMNTLGYKKFKVVLDRGFYSATNINDLYKHHMKFLIGAKLSLKVVKTHLDTVRDTMCNWTYYSQDYQLYAYSLPIAWNYVQDRPYKGDKIKANRRMYLHLYYSPERALEDEIAFNNRMADLQKELESGQRHPDHEKQYAKYFEVKITPIRGTKVVAIEEAMAEAKHNYGYFTLLSNEIKDAVTALEIYRNKDLVEKAFDNLKERLSLRRVAVSSEKSLDGKIFVQFIALIFLSYITKKMQETNLFKKHTLQGVLDEFDMIECFEVPGQQLQVGETTKRQMDLYTKLDVTPPTSLQ</sequence>